<accession>A0A0V0GR26</accession>
<reference evidence="1" key="1">
    <citation type="submission" date="2015-12" db="EMBL/GenBank/DDBJ databases">
        <title>Gene expression during late stages of embryo sac development: a critical building block for successful pollen-pistil interactions.</title>
        <authorList>
            <person name="Liu Y."/>
            <person name="Joly V."/>
            <person name="Sabar M."/>
            <person name="Matton D.P."/>
        </authorList>
    </citation>
    <scope>NUCLEOTIDE SEQUENCE</scope>
</reference>
<sequence length="73" mass="8552">MLLDYPSIHKASVFWIPCLVEAHSTFIPFTRLKLATISLHSQHELFFSTLLQAKVKHYIMNLTIFDLTIIFFL</sequence>
<organism evidence="1">
    <name type="scientific">Solanum chacoense</name>
    <name type="common">Chaco potato</name>
    <dbReference type="NCBI Taxonomy" id="4108"/>
    <lineage>
        <taxon>Eukaryota</taxon>
        <taxon>Viridiplantae</taxon>
        <taxon>Streptophyta</taxon>
        <taxon>Embryophyta</taxon>
        <taxon>Tracheophyta</taxon>
        <taxon>Spermatophyta</taxon>
        <taxon>Magnoliopsida</taxon>
        <taxon>eudicotyledons</taxon>
        <taxon>Gunneridae</taxon>
        <taxon>Pentapetalae</taxon>
        <taxon>asterids</taxon>
        <taxon>lamiids</taxon>
        <taxon>Solanales</taxon>
        <taxon>Solanaceae</taxon>
        <taxon>Solanoideae</taxon>
        <taxon>Solaneae</taxon>
        <taxon>Solanum</taxon>
    </lineage>
</organism>
<dbReference type="AlphaFoldDB" id="A0A0V0GR26"/>
<proteinExistence type="predicted"/>
<dbReference type="EMBL" id="GEDG01032733">
    <property type="protein sequence ID" value="JAP10657.1"/>
    <property type="molecule type" value="Transcribed_RNA"/>
</dbReference>
<name>A0A0V0GR26_SOLCH</name>
<evidence type="ECO:0000313" key="1">
    <source>
        <dbReference type="EMBL" id="JAP10657.1"/>
    </source>
</evidence>
<protein>
    <submittedName>
        <fullName evidence="1">Putative ovule protein</fullName>
    </submittedName>
</protein>